<feature type="transmembrane region" description="Helical" evidence="7">
    <location>
        <begin position="272"/>
        <end position="297"/>
    </location>
</feature>
<keyword evidence="2 7" id="KW-0813">Transport</keyword>
<dbReference type="PANTHER" id="PTHR43227">
    <property type="entry name" value="BLL4140 PROTEIN"/>
    <property type="match status" value="1"/>
</dbReference>
<dbReference type="Proteomes" id="UP001304650">
    <property type="component" value="Chromosome"/>
</dbReference>
<name>A0AA96LRH0_9BACL</name>
<comment type="similarity">
    <text evidence="7">Belongs to the binding-protein-dependent transport system permease family.</text>
</comment>
<dbReference type="Pfam" id="PF00528">
    <property type="entry name" value="BPD_transp_1"/>
    <property type="match status" value="1"/>
</dbReference>
<evidence type="ECO:0000256" key="6">
    <source>
        <dbReference type="ARBA" id="ARBA00023136"/>
    </source>
</evidence>
<evidence type="ECO:0000259" key="8">
    <source>
        <dbReference type="PROSITE" id="PS50928"/>
    </source>
</evidence>
<evidence type="ECO:0000256" key="1">
    <source>
        <dbReference type="ARBA" id="ARBA00004651"/>
    </source>
</evidence>
<evidence type="ECO:0000313" key="10">
    <source>
        <dbReference type="Proteomes" id="UP001304650"/>
    </source>
</evidence>
<dbReference type="Gene3D" id="1.10.3720.10">
    <property type="entry name" value="MetI-like"/>
    <property type="match status" value="1"/>
</dbReference>
<keyword evidence="3" id="KW-1003">Cell membrane</keyword>
<dbReference type="PROSITE" id="PS50928">
    <property type="entry name" value="ABC_TM1"/>
    <property type="match status" value="1"/>
</dbReference>
<dbReference type="EMBL" id="CP130319">
    <property type="protein sequence ID" value="WNR45953.1"/>
    <property type="molecule type" value="Genomic_DNA"/>
</dbReference>
<protein>
    <submittedName>
        <fullName evidence="9">ABC transporter permease subunit</fullName>
    </submittedName>
</protein>
<keyword evidence="10" id="KW-1185">Reference proteome</keyword>
<evidence type="ECO:0000313" key="9">
    <source>
        <dbReference type="EMBL" id="WNR45953.1"/>
    </source>
</evidence>
<keyword evidence="6 7" id="KW-0472">Membrane</keyword>
<feature type="transmembrane region" description="Helical" evidence="7">
    <location>
        <begin position="84"/>
        <end position="103"/>
    </location>
</feature>
<gene>
    <name evidence="9" type="ORF">MJB10_07600</name>
</gene>
<feature type="transmembrane region" description="Helical" evidence="7">
    <location>
        <begin position="211"/>
        <end position="230"/>
    </location>
</feature>
<organism evidence="9 10">
    <name type="scientific">Paenibacillus roseopurpureus</name>
    <dbReference type="NCBI Taxonomy" id="2918901"/>
    <lineage>
        <taxon>Bacteria</taxon>
        <taxon>Bacillati</taxon>
        <taxon>Bacillota</taxon>
        <taxon>Bacilli</taxon>
        <taxon>Bacillales</taxon>
        <taxon>Paenibacillaceae</taxon>
        <taxon>Paenibacillus</taxon>
    </lineage>
</organism>
<accession>A0AA96LRH0</accession>
<keyword evidence="5 7" id="KW-1133">Transmembrane helix</keyword>
<proteinExistence type="inferred from homology"/>
<dbReference type="PANTHER" id="PTHR43227:SF11">
    <property type="entry name" value="BLL4140 PROTEIN"/>
    <property type="match status" value="1"/>
</dbReference>
<dbReference type="KEGG" id="proo:MJB10_07600"/>
<dbReference type="CDD" id="cd06261">
    <property type="entry name" value="TM_PBP2"/>
    <property type="match status" value="1"/>
</dbReference>
<feature type="transmembrane region" description="Helical" evidence="7">
    <location>
        <begin position="18"/>
        <end position="36"/>
    </location>
</feature>
<evidence type="ECO:0000256" key="7">
    <source>
        <dbReference type="RuleBase" id="RU363032"/>
    </source>
</evidence>
<comment type="subcellular location">
    <subcellularLocation>
        <location evidence="1 7">Cell membrane</location>
        <topology evidence="1 7">Multi-pass membrane protein</topology>
    </subcellularLocation>
</comment>
<evidence type="ECO:0000256" key="3">
    <source>
        <dbReference type="ARBA" id="ARBA00022475"/>
    </source>
</evidence>
<dbReference type="GO" id="GO:0055085">
    <property type="term" value="P:transmembrane transport"/>
    <property type="evidence" value="ECO:0007669"/>
    <property type="project" value="InterPro"/>
</dbReference>
<feature type="transmembrane region" description="Helical" evidence="7">
    <location>
        <begin position="124"/>
        <end position="145"/>
    </location>
</feature>
<keyword evidence="4 7" id="KW-0812">Transmembrane</keyword>
<feature type="transmembrane region" description="Helical" evidence="7">
    <location>
        <begin position="179"/>
        <end position="199"/>
    </location>
</feature>
<feature type="domain" description="ABC transmembrane type-1" evidence="8">
    <location>
        <begin position="78"/>
        <end position="297"/>
    </location>
</feature>
<dbReference type="GO" id="GO:0005886">
    <property type="term" value="C:plasma membrane"/>
    <property type="evidence" value="ECO:0007669"/>
    <property type="project" value="UniProtKB-SubCell"/>
</dbReference>
<dbReference type="RefSeq" id="WP_314803148.1">
    <property type="nucleotide sequence ID" value="NZ_CP130319.1"/>
</dbReference>
<evidence type="ECO:0000256" key="5">
    <source>
        <dbReference type="ARBA" id="ARBA00022989"/>
    </source>
</evidence>
<evidence type="ECO:0000256" key="2">
    <source>
        <dbReference type="ARBA" id="ARBA00022448"/>
    </source>
</evidence>
<dbReference type="SUPFAM" id="SSF161098">
    <property type="entry name" value="MetI-like"/>
    <property type="match status" value="1"/>
</dbReference>
<dbReference type="InterPro" id="IPR050809">
    <property type="entry name" value="UgpAE/MalFG_permease"/>
</dbReference>
<dbReference type="AlphaFoldDB" id="A0AA96LRH0"/>
<dbReference type="InterPro" id="IPR035906">
    <property type="entry name" value="MetI-like_sf"/>
</dbReference>
<sequence>MNTTLVTHTLLKLNRQKYLFMLLLPGLVYFIIFKYVPMYGVVLAFKEFNPMDGILGSPWAGMKYFNQIFQSDSIHQVVYNTLRISLLKLVFAFPAPIMFALLMNELAGNAFKHAVQTISYLPHFLSWVVISGLIFQLLSPSYGLYGYVANMFGWKTQVLLAQPNTFLTILVSSEIWKEFGYGSVIYLAAIAGISGELYEAARMDGAGRFKMMVHITLPSLLPIISILFILQLGHVLDGGFDQIMNLYNPLVYGVADVVDTYVYRMGLANFQYSFGTAVGLFKGIVAMILVISTNYIVRKTTDHSIW</sequence>
<dbReference type="InterPro" id="IPR000515">
    <property type="entry name" value="MetI-like"/>
</dbReference>
<reference evidence="9" key="1">
    <citation type="submission" date="2022-02" db="EMBL/GenBank/DDBJ databases">
        <title>Paenibacillus sp. MBLB1832 Whole Genome Shotgun Sequencing.</title>
        <authorList>
            <person name="Hwang C.Y."/>
            <person name="Cho E.-S."/>
            <person name="Seo M.-J."/>
        </authorList>
    </citation>
    <scope>NUCLEOTIDE SEQUENCE</scope>
    <source>
        <strain evidence="9">MBLB1832</strain>
    </source>
</reference>
<evidence type="ECO:0000256" key="4">
    <source>
        <dbReference type="ARBA" id="ARBA00022692"/>
    </source>
</evidence>